<dbReference type="AlphaFoldDB" id="A0A1S6R6G5"/>
<organism evidence="13">
    <name type="scientific">Aquincola tertiaricarbonis</name>
    <dbReference type="NCBI Taxonomy" id="391953"/>
    <lineage>
        <taxon>Bacteria</taxon>
        <taxon>Pseudomonadati</taxon>
        <taxon>Pseudomonadota</taxon>
        <taxon>Betaproteobacteria</taxon>
        <taxon>Burkholderiales</taxon>
        <taxon>Sphaerotilaceae</taxon>
        <taxon>Aquincola</taxon>
    </lineage>
</organism>
<evidence type="ECO:0000256" key="5">
    <source>
        <dbReference type="ARBA" id="ARBA00023015"/>
    </source>
</evidence>
<dbReference type="EMBL" id="KY053275">
    <property type="protein sequence ID" value="AQW45573.1"/>
    <property type="molecule type" value="Genomic_DNA"/>
</dbReference>
<dbReference type="Pfam" id="PF04552">
    <property type="entry name" value="Sigma54_DBD"/>
    <property type="match status" value="1"/>
</dbReference>
<evidence type="ECO:0000256" key="1">
    <source>
        <dbReference type="ARBA" id="ARBA00008798"/>
    </source>
</evidence>
<dbReference type="GO" id="GO:0003677">
    <property type="term" value="F:DNA binding"/>
    <property type="evidence" value="ECO:0007669"/>
    <property type="project" value="UniProtKB-KW"/>
</dbReference>
<evidence type="ECO:0000256" key="3">
    <source>
        <dbReference type="ARBA" id="ARBA00022679"/>
    </source>
</evidence>
<comment type="similarity">
    <text evidence="1 9">Belongs to the sigma-54 factor family.</text>
</comment>
<keyword evidence="6 9" id="KW-0731">Sigma factor</keyword>
<keyword evidence="3 9" id="KW-0808">Transferase</keyword>
<dbReference type="Gene3D" id="1.10.10.60">
    <property type="entry name" value="Homeodomain-like"/>
    <property type="match status" value="1"/>
</dbReference>
<dbReference type="PROSITE" id="PS50044">
    <property type="entry name" value="SIGMA54_3"/>
    <property type="match status" value="1"/>
</dbReference>
<name>A0A1S6R6G5_AQUTE</name>
<dbReference type="PROSITE" id="PS00718">
    <property type="entry name" value="SIGMA54_2"/>
    <property type="match status" value="1"/>
</dbReference>
<dbReference type="GO" id="GO:0016987">
    <property type="term" value="F:sigma factor activity"/>
    <property type="evidence" value="ECO:0007669"/>
    <property type="project" value="UniProtKB-KW"/>
</dbReference>
<keyword evidence="2 9" id="KW-0240">DNA-directed RNA polymerase</keyword>
<keyword evidence="5 9" id="KW-0805">Transcription regulation</keyword>
<evidence type="ECO:0000259" key="11">
    <source>
        <dbReference type="Pfam" id="PF04552"/>
    </source>
</evidence>
<dbReference type="Gene3D" id="1.10.10.1330">
    <property type="entry name" value="RNA polymerase sigma-54 factor, core-binding domain"/>
    <property type="match status" value="1"/>
</dbReference>
<feature type="domain" description="RNA polymerase sigma factor 54 DNA-binding" evidence="11">
    <location>
        <begin position="341"/>
        <end position="495"/>
    </location>
</feature>
<feature type="domain" description="RNA polymerase sigma factor 54 core-binding" evidence="12">
    <location>
        <begin position="135"/>
        <end position="323"/>
    </location>
</feature>
<dbReference type="InterPro" id="IPR000394">
    <property type="entry name" value="RNA_pol_sigma_54"/>
</dbReference>
<dbReference type="GO" id="GO:0006352">
    <property type="term" value="P:DNA-templated transcription initiation"/>
    <property type="evidence" value="ECO:0007669"/>
    <property type="project" value="InterPro"/>
</dbReference>
<comment type="function">
    <text evidence="9">Sigma factors are initiation factors that promote the attachment of RNA polymerase to specific initiation sites and are then released.</text>
</comment>
<dbReference type="PANTHER" id="PTHR32248">
    <property type="entry name" value="RNA POLYMERASE SIGMA-54 FACTOR"/>
    <property type="match status" value="1"/>
</dbReference>
<dbReference type="GO" id="GO:0000428">
    <property type="term" value="C:DNA-directed RNA polymerase complex"/>
    <property type="evidence" value="ECO:0007669"/>
    <property type="project" value="UniProtKB-KW"/>
</dbReference>
<evidence type="ECO:0000256" key="6">
    <source>
        <dbReference type="ARBA" id="ARBA00023082"/>
    </source>
</evidence>
<evidence type="ECO:0000259" key="12">
    <source>
        <dbReference type="Pfam" id="PF04963"/>
    </source>
</evidence>
<keyword evidence="8 9" id="KW-0804">Transcription</keyword>
<keyword evidence="4 9" id="KW-0548">Nucleotidyltransferase</keyword>
<feature type="region of interest" description="Disordered" evidence="10">
    <location>
        <begin position="1"/>
        <end position="25"/>
    </location>
</feature>
<evidence type="ECO:0000256" key="9">
    <source>
        <dbReference type="PIRNR" id="PIRNR000774"/>
    </source>
</evidence>
<evidence type="ECO:0000313" key="13">
    <source>
        <dbReference type="EMBL" id="AQW45573.1"/>
    </source>
</evidence>
<sequence>MPAGGTSNVGTPGLHLVGQQVQSQKLSPRMQRAVRMLQMSSLDYAHELNEALARNPFLEDEADGDAPALPPTLEALASPALTTEIATNKDDLPSHDVADGLETLTRAEESVADLNDWPDASPARVESGSVTAVDMASSTGGLADHLHRQIGLRKLSQRQWALAHALVDLLEEDGYLRTDPELLTGAEWLDPPATAQEVQDALGIVQSLDPVGIGARSLQECLLLQARQIEDGSVAELATRIISGHLKLVANRDLPNLERHLQASQKDIEKACSAIRSFDPKPGLQHSTEQVQYIVPDVIARRHRGRWIAVLNPAVVPRMHVNRRLIELYKSNKRGSCGRLTEHLAEAQWLTRNIEQRFCTIVAVAQAVLDRQRHFIDYGEMGLKPLSLSEISAAVGVHQSTVSRVTCNKYISTPVGMYELKHFFSRAMVMPGGAEMSGKAIRSLLRDLIAEEPANKPLTDSDITKLLARQGLKLARRTVTKYRQALHIAPAGLRKAQAA</sequence>
<dbReference type="Pfam" id="PF00309">
    <property type="entry name" value="Sigma54_AID"/>
    <property type="match status" value="1"/>
</dbReference>
<reference evidence="13" key="1">
    <citation type="submission" date="2016-10" db="EMBL/GenBank/DDBJ databases">
        <authorList>
            <person name="de Groot N.N."/>
        </authorList>
    </citation>
    <scope>NUCLEOTIDE SEQUENCE</scope>
    <source>
        <strain evidence="13">RN12</strain>
    </source>
</reference>
<accession>A0A1S6R6G5</accession>
<dbReference type="Pfam" id="PF04963">
    <property type="entry name" value="Sigma54_CBD"/>
    <property type="match status" value="1"/>
</dbReference>
<protein>
    <recommendedName>
        <fullName evidence="9">RNA polymerase sigma-54 factor</fullName>
    </recommendedName>
</protein>
<evidence type="ECO:0000256" key="8">
    <source>
        <dbReference type="ARBA" id="ARBA00023163"/>
    </source>
</evidence>
<evidence type="ECO:0000256" key="7">
    <source>
        <dbReference type="ARBA" id="ARBA00023125"/>
    </source>
</evidence>
<evidence type="ECO:0000256" key="10">
    <source>
        <dbReference type="SAM" id="MobiDB-lite"/>
    </source>
</evidence>
<gene>
    <name evidence="13" type="primary">rpoN4</name>
</gene>
<dbReference type="NCBIfam" id="TIGR02395">
    <property type="entry name" value="rpoN_sigma"/>
    <property type="match status" value="1"/>
</dbReference>
<dbReference type="InterPro" id="IPR007046">
    <property type="entry name" value="RNA_pol_sigma_54_core-bd"/>
</dbReference>
<proteinExistence type="inferred from homology"/>
<feature type="compositionally biased region" description="Polar residues" evidence="10">
    <location>
        <begin position="1"/>
        <end position="10"/>
    </location>
</feature>
<dbReference type="PRINTS" id="PR00045">
    <property type="entry name" value="SIGMA54FCT"/>
</dbReference>
<dbReference type="InterPro" id="IPR007634">
    <property type="entry name" value="RNA_pol_sigma_54_DNA-bd"/>
</dbReference>
<dbReference type="PANTHER" id="PTHR32248:SF4">
    <property type="entry name" value="RNA POLYMERASE SIGMA-54 FACTOR"/>
    <property type="match status" value="1"/>
</dbReference>
<keyword evidence="7 9" id="KW-0238">DNA-binding</keyword>
<dbReference type="NCBIfam" id="NF009118">
    <property type="entry name" value="PRK12469.1"/>
    <property type="match status" value="1"/>
</dbReference>
<evidence type="ECO:0000256" key="2">
    <source>
        <dbReference type="ARBA" id="ARBA00022478"/>
    </source>
</evidence>
<evidence type="ECO:0000256" key="4">
    <source>
        <dbReference type="ARBA" id="ARBA00022695"/>
    </source>
</evidence>
<dbReference type="PIRSF" id="PIRSF000774">
    <property type="entry name" value="RpoN"/>
    <property type="match status" value="1"/>
</dbReference>
<dbReference type="InterPro" id="IPR038709">
    <property type="entry name" value="RpoN_core-bd_sf"/>
</dbReference>
<dbReference type="GO" id="GO:0016779">
    <property type="term" value="F:nucleotidyltransferase activity"/>
    <property type="evidence" value="ECO:0007669"/>
    <property type="project" value="UniProtKB-KW"/>
</dbReference>
<dbReference type="GO" id="GO:0001216">
    <property type="term" value="F:DNA-binding transcription activator activity"/>
    <property type="evidence" value="ECO:0007669"/>
    <property type="project" value="InterPro"/>
</dbReference>